<feature type="signal peptide" evidence="1">
    <location>
        <begin position="1"/>
        <end position="20"/>
    </location>
</feature>
<evidence type="ECO:0000256" key="1">
    <source>
        <dbReference type="SAM" id="SignalP"/>
    </source>
</evidence>
<evidence type="ECO:0000313" key="3">
    <source>
        <dbReference type="Proteomes" id="UP000748531"/>
    </source>
</evidence>
<proteinExistence type="predicted"/>
<gene>
    <name evidence="2" type="ORF">PHET_04263</name>
</gene>
<evidence type="ECO:0008006" key="4">
    <source>
        <dbReference type="Google" id="ProtNLM"/>
    </source>
</evidence>
<reference evidence="2" key="1">
    <citation type="submission" date="2019-05" db="EMBL/GenBank/DDBJ databases">
        <title>Annotation for the trematode Paragonimus heterotremus.</title>
        <authorList>
            <person name="Choi Y.-J."/>
        </authorList>
    </citation>
    <scope>NUCLEOTIDE SEQUENCE</scope>
    <source>
        <strain evidence="2">LC</strain>
    </source>
</reference>
<dbReference type="Proteomes" id="UP000748531">
    <property type="component" value="Unassembled WGS sequence"/>
</dbReference>
<evidence type="ECO:0000313" key="2">
    <source>
        <dbReference type="EMBL" id="KAF5401462.1"/>
    </source>
</evidence>
<dbReference type="AlphaFoldDB" id="A0A8J4SPS0"/>
<keyword evidence="3" id="KW-1185">Reference proteome</keyword>
<protein>
    <recommendedName>
        <fullName evidence="4">Secreted protein</fullName>
    </recommendedName>
</protein>
<keyword evidence="1" id="KW-0732">Signal</keyword>
<name>A0A8J4SPS0_9TREM</name>
<accession>A0A8J4SPS0</accession>
<comment type="caution">
    <text evidence="2">The sequence shown here is derived from an EMBL/GenBank/DDBJ whole genome shotgun (WGS) entry which is preliminary data.</text>
</comment>
<feature type="chain" id="PRO_5035232091" description="Secreted protein" evidence="1">
    <location>
        <begin position="21"/>
        <end position="128"/>
    </location>
</feature>
<dbReference type="EMBL" id="LUCH01002459">
    <property type="protein sequence ID" value="KAF5401462.1"/>
    <property type="molecule type" value="Genomic_DNA"/>
</dbReference>
<organism evidence="2 3">
    <name type="scientific">Paragonimus heterotremus</name>
    <dbReference type="NCBI Taxonomy" id="100268"/>
    <lineage>
        <taxon>Eukaryota</taxon>
        <taxon>Metazoa</taxon>
        <taxon>Spiralia</taxon>
        <taxon>Lophotrochozoa</taxon>
        <taxon>Platyhelminthes</taxon>
        <taxon>Trematoda</taxon>
        <taxon>Digenea</taxon>
        <taxon>Plagiorchiida</taxon>
        <taxon>Troglotremata</taxon>
        <taxon>Troglotrematidae</taxon>
        <taxon>Paragonimus</taxon>
    </lineage>
</organism>
<sequence length="128" mass="14444">MTVFLFALLYLFHLITDVQSKLPSTPIPCSAEVVSRTIQCRQMEAAKLQEIVPTNWHIVISRTFLSQLLHICNTVDRLLQCTSLYINATCESPVNLPGYSEPAHVIGAIQLCQDTQVYDSELFAIQLY</sequence>